<dbReference type="Pfam" id="PF01845">
    <property type="entry name" value="CcdB"/>
    <property type="match status" value="1"/>
</dbReference>
<evidence type="ECO:0000256" key="7">
    <source>
        <dbReference type="ARBA" id="ARBA00029628"/>
    </source>
</evidence>
<evidence type="ECO:0000256" key="8">
    <source>
        <dbReference type="ARBA" id="ARBA00033135"/>
    </source>
</evidence>
<keyword evidence="5" id="KW-0805">Transcription regulation</keyword>
<evidence type="ECO:0000256" key="2">
    <source>
        <dbReference type="ARBA" id="ARBA00015075"/>
    </source>
</evidence>
<comment type="similarity">
    <text evidence="1">Belongs to the CcdB toxin family.</text>
</comment>
<dbReference type="InterPro" id="IPR002712">
    <property type="entry name" value="CcdB"/>
</dbReference>
<evidence type="ECO:0000313" key="9">
    <source>
        <dbReference type="EMBL" id="VEB95863.1"/>
    </source>
</evidence>
<dbReference type="GO" id="GO:0006276">
    <property type="term" value="P:plasmid maintenance"/>
    <property type="evidence" value="ECO:0007669"/>
    <property type="project" value="InterPro"/>
</dbReference>
<dbReference type="KEGG" id="clap:NCTC11466_01002"/>
<keyword evidence="4" id="KW-1277">Toxin-antitoxin system</keyword>
<dbReference type="AlphaFoldDB" id="A0A447UYR2"/>
<evidence type="ECO:0000256" key="1">
    <source>
        <dbReference type="ARBA" id="ARBA00005230"/>
    </source>
</evidence>
<accession>A0A447UYR2</accession>
<evidence type="ECO:0000256" key="5">
    <source>
        <dbReference type="ARBA" id="ARBA00023015"/>
    </source>
</evidence>
<keyword evidence="3" id="KW-0678">Repressor</keyword>
<dbReference type="Gene3D" id="2.30.30.110">
    <property type="match status" value="1"/>
</dbReference>
<evidence type="ECO:0000313" key="10">
    <source>
        <dbReference type="Proteomes" id="UP000274122"/>
    </source>
</evidence>
<proteinExistence type="inferred from homology"/>
<reference evidence="9 10" key="1">
    <citation type="submission" date="2018-12" db="EMBL/GenBank/DDBJ databases">
        <authorList>
            <consortium name="Pathogen Informatics"/>
        </authorList>
    </citation>
    <scope>NUCLEOTIDE SEQUENCE [LARGE SCALE GENOMIC DNA]</scope>
    <source>
        <strain evidence="9 10">NCTC11466</strain>
    </source>
</reference>
<gene>
    <name evidence="9" type="primary">ccdB_1</name>
    <name evidence="9" type="ORF">NCTC11466_01002</name>
</gene>
<dbReference type="OrthoDB" id="9813510at2"/>
<keyword evidence="10" id="KW-1185">Reference proteome</keyword>
<keyword evidence="6" id="KW-0804">Transcription</keyword>
<dbReference type="SUPFAM" id="SSF50118">
    <property type="entry name" value="Cell growth inhibitor/plasmid maintenance toxic component"/>
    <property type="match status" value="1"/>
</dbReference>
<evidence type="ECO:0000256" key="6">
    <source>
        <dbReference type="ARBA" id="ARBA00023163"/>
    </source>
</evidence>
<sequence>MQFTVYKNTGKPTAYPYLLNVQSNIIGRRNTRVVIPLFPAENYKGPRTDKLTPSINLAGEDFIVMTHELASIPERVLGAEHCSAAEYENTIKAALNFLFYGIE</sequence>
<organism evidence="9 10">
    <name type="scientific">Cedecea lapagei</name>
    <dbReference type="NCBI Taxonomy" id="158823"/>
    <lineage>
        <taxon>Bacteria</taxon>
        <taxon>Pseudomonadati</taxon>
        <taxon>Pseudomonadota</taxon>
        <taxon>Gammaproteobacteria</taxon>
        <taxon>Enterobacterales</taxon>
        <taxon>Enterobacteriaceae</taxon>
        <taxon>Cedecea</taxon>
    </lineage>
</organism>
<evidence type="ECO:0000256" key="3">
    <source>
        <dbReference type="ARBA" id="ARBA00022491"/>
    </source>
</evidence>
<dbReference type="RefSeq" id="WP_126355253.1">
    <property type="nucleotide sequence ID" value="NZ_LR134201.1"/>
</dbReference>
<evidence type="ECO:0000256" key="4">
    <source>
        <dbReference type="ARBA" id="ARBA00022649"/>
    </source>
</evidence>
<dbReference type="GO" id="GO:0008657">
    <property type="term" value="F:DNA topoisomerase type II (double strand cut, ATP-hydrolyzing) inhibitor activity"/>
    <property type="evidence" value="ECO:0007669"/>
    <property type="project" value="InterPro"/>
</dbReference>
<dbReference type="Proteomes" id="UP000274122">
    <property type="component" value="Chromosome"/>
</dbReference>
<protein>
    <recommendedName>
        <fullName evidence="2">Toxin CcdB</fullName>
    </recommendedName>
    <alternativeName>
        <fullName evidence="8">Cytotoxic protein CcdB</fullName>
    </alternativeName>
    <alternativeName>
        <fullName evidence="7">Protein LetD</fullName>
    </alternativeName>
</protein>
<dbReference type="EMBL" id="LR134201">
    <property type="protein sequence ID" value="VEB95863.1"/>
    <property type="molecule type" value="Genomic_DNA"/>
</dbReference>
<dbReference type="InterPro" id="IPR011067">
    <property type="entry name" value="Plasmid_toxin/cell-grow_inhib"/>
</dbReference>
<name>A0A447UYR2_9ENTR</name>